<dbReference type="SUPFAM" id="SSF57850">
    <property type="entry name" value="RING/U-box"/>
    <property type="match status" value="1"/>
</dbReference>
<dbReference type="EMBL" id="JAAMOD010000182">
    <property type="protein sequence ID" value="KAF5236299.1"/>
    <property type="molecule type" value="Genomic_DNA"/>
</dbReference>
<feature type="domain" description="WW" evidence="2">
    <location>
        <begin position="160"/>
        <end position="193"/>
    </location>
</feature>
<feature type="compositionally biased region" description="Polar residues" evidence="1">
    <location>
        <begin position="217"/>
        <end position="234"/>
    </location>
</feature>
<feature type="compositionally biased region" description="Low complexity" evidence="1">
    <location>
        <begin position="35"/>
        <end position="67"/>
    </location>
</feature>
<accession>A0AAN5Z818</accession>
<proteinExistence type="predicted"/>
<feature type="region of interest" description="Disordered" evidence="1">
    <location>
        <begin position="380"/>
        <end position="403"/>
    </location>
</feature>
<protein>
    <recommendedName>
        <fullName evidence="2">WW domain-containing protein</fullName>
    </recommendedName>
</protein>
<comment type="caution">
    <text evidence="3">The sequence shown here is derived from an EMBL/GenBank/DDBJ whole genome shotgun (WGS) entry which is preliminary data.</text>
</comment>
<evidence type="ECO:0000313" key="4">
    <source>
        <dbReference type="Proteomes" id="UP000537989"/>
    </source>
</evidence>
<gene>
    <name evidence="3" type="ORF">FAUST_6647</name>
</gene>
<dbReference type="AlphaFoldDB" id="A0AAN5Z818"/>
<dbReference type="Proteomes" id="UP000537989">
    <property type="component" value="Unassembled WGS sequence"/>
</dbReference>
<feature type="region of interest" description="Disordered" evidence="1">
    <location>
        <begin position="15"/>
        <end position="158"/>
    </location>
</feature>
<reference evidence="3 4" key="1">
    <citation type="submission" date="2020-02" db="EMBL/GenBank/DDBJ databases">
        <title>Identification and distribution of gene clusters putatively required for synthesis of sphingolipid metabolism inhibitors in phylogenetically diverse species of the filamentous fungus Fusarium.</title>
        <authorList>
            <person name="Kim H.-S."/>
            <person name="Busman M."/>
            <person name="Brown D.W."/>
            <person name="Divon H."/>
            <person name="Uhlig S."/>
            <person name="Proctor R.H."/>
        </authorList>
    </citation>
    <scope>NUCLEOTIDE SEQUENCE [LARGE SCALE GENOMIC DNA]</scope>
    <source>
        <strain evidence="3 4">NRRL 2903</strain>
    </source>
</reference>
<feature type="compositionally biased region" description="Low complexity" evidence="1">
    <location>
        <begin position="84"/>
        <end position="101"/>
    </location>
</feature>
<feature type="region of interest" description="Disordered" evidence="1">
    <location>
        <begin position="205"/>
        <end position="244"/>
    </location>
</feature>
<feature type="compositionally biased region" description="Low complexity" evidence="1">
    <location>
        <begin position="109"/>
        <end position="123"/>
    </location>
</feature>
<dbReference type="InterPro" id="IPR001202">
    <property type="entry name" value="WW_dom"/>
</dbReference>
<evidence type="ECO:0000259" key="2">
    <source>
        <dbReference type="PROSITE" id="PS50020"/>
    </source>
</evidence>
<name>A0AAN5Z818_FUSAU</name>
<dbReference type="PROSITE" id="PS50020">
    <property type="entry name" value="WW_DOMAIN_2"/>
    <property type="match status" value="1"/>
</dbReference>
<evidence type="ECO:0000256" key="1">
    <source>
        <dbReference type="SAM" id="MobiDB-lite"/>
    </source>
</evidence>
<organism evidence="3 4">
    <name type="scientific">Fusarium austroamericanum</name>
    <dbReference type="NCBI Taxonomy" id="282268"/>
    <lineage>
        <taxon>Eukaryota</taxon>
        <taxon>Fungi</taxon>
        <taxon>Dikarya</taxon>
        <taxon>Ascomycota</taxon>
        <taxon>Pezizomycotina</taxon>
        <taxon>Sordariomycetes</taxon>
        <taxon>Hypocreomycetidae</taxon>
        <taxon>Hypocreales</taxon>
        <taxon>Nectriaceae</taxon>
        <taxon>Fusarium</taxon>
    </lineage>
</organism>
<sequence length="563" mass="62535">MSFLNKFKKEFEGLNLSDRLGQQQGGAPPTPDTHGSNSYQNQYQGQQPPYSPPQQSYNPGQPQQNPGFQAYTGPPHNGHSSFSGQPYHPPTQQQYPGHQAPSPQPPPAYNSSPQIQQQPQHQPWSPPPASMASPPSINPIHSPAAPVTPYGAPPPSALPCPTPPRWIPHWSEKDQQWYYVETSGRSSWQAPSELPPLSGMPAFPGSLNAINRAPGGQSLTHPPQPQYANPQDSRPTLPEGDKKSSSLLAAAGGFTVGGVAGYFVKDRIDKRKAKKRHGRNAEDFADFVEYPARAVDLYCDICDQWISGPYAHCKKCDGGDYDICRDCLAQGQTCKGKGKHSLVKVYPKYFCDTCNVLIKGSRKSRTLRPPVRTRAHVHSTQMAANAANNNAREPRRPSPRTGWEPDCTGPIPTCIPSFERLPADSRKLGNDHIRPYFSFENLVHIALEWFRLLKSLGAVHKHEVNYRFMWSYNTTVRNIATREQAVSWVQSQRESFKARAVKEGLEHGEWVQPVMGFRLYMECVKPFVNDDGTLKTVEGVLDGVELEEIMNSCVPELCLSILA</sequence>
<evidence type="ECO:0000313" key="3">
    <source>
        <dbReference type="EMBL" id="KAF5236299.1"/>
    </source>
</evidence>
<keyword evidence="4" id="KW-1185">Reference proteome</keyword>